<dbReference type="Proteomes" id="UP000054166">
    <property type="component" value="Unassembled WGS sequence"/>
</dbReference>
<evidence type="ECO:0000313" key="3">
    <source>
        <dbReference type="Proteomes" id="UP000054166"/>
    </source>
</evidence>
<organism evidence="2 3">
    <name type="scientific">Piloderma croceum (strain F 1598)</name>
    <dbReference type="NCBI Taxonomy" id="765440"/>
    <lineage>
        <taxon>Eukaryota</taxon>
        <taxon>Fungi</taxon>
        <taxon>Dikarya</taxon>
        <taxon>Basidiomycota</taxon>
        <taxon>Agaricomycotina</taxon>
        <taxon>Agaricomycetes</taxon>
        <taxon>Agaricomycetidae</taxon>
        <taxon>Atheliales</taxon>
        <taxon>Atheliaceae</taxon>
        <taxon>Piloderma</taxon>
    </lineage>
</organism>
<proteinExistence type="predicted"/>
<sequence>MTRGSILADGSPFEPVQFSATEPAQASSSEPARPLTAEDEDRARRIRGQCDRFRILIIGRANAGKTTILQKVCNTTKKPVIYNSNGKKVKTSILTPSNEQRGLHDITNEMVFKSNPGFIFHDSRGFEAGAGGTDELNNVKAFITARSQNKDLQDQVHAIWYCILLDDSRPFTKAEINFFSKCGTGSVPVIAVFIKFDALKLKAYQDLLDKDHPQEEAKAQASNYALDNIKGYVESLYKKPHPPKSHVYLRDMYKLDANCHELTKQTAVVINDDTLQLLFVSTQRNNLELCVEYSIKRWGTNLSSGVYILAKLNIPLISVVVPQLVMATSQPSYSFPLKAQEDLCRWFSNFVVITPHPQNYYDYC</sequence>
<dbReference type="Gene3D" id="3.40.50.300">
    <property type="entry name" value="P-loop containing nucleotide triphosphate hydrolases"/>
    <property type="match status" value="1"/>
</dbReference>
<protein>
    <recommendedName>
        <fullName evidence="4">G domain-containing protein</fullName>
    </recommendedName>
</protein>
<feature type="region of interest" description="Disordered" evidence="1">
    <location>
        <begin position="1"/>
        <end position="43"/>
    </location>
</feature>
<dbReference type="OrthoDB" id="59699at2759"/>
<gene>
    <name evidence="2" type="ORF">PILCRDRAFT_70979</name>
</gene>
<dbReference type="SUPFAM" id="SSF52540">
    <property type="entry name" value="P-loop containing nucleoside triphosphate hydrolases"/>
    <property type="match status" value="1"/>
</dbReference>
<dbReference type="AlphaFoldDB" id="A0A0C3BY60"/>
<dbReference type="InterPro" id="IPR027417">
    <property type="entry name" value="P-loop_NTPase"/>
</dbReference>
<accession>A0A0C3BY60</accession>
<evidence type="ECO:0000256" key="1">
    <source>
        <dbReference type="SAM" id="MobiDB-lite"/>
    </source>
</evidence>
<evidence type="ECO:0000313" key="2">
    <source>
        <dbReference type="EMBL" id="KIM82302.1"/>
    </source>
</evidence>
<feature type="compositionally biased region" description="Polar residues" evidence="1">
    <location>
        <begin position="18"/>
        <end position="30"/>
    </location>
</feature>
<dbReference type="EMBL" id="KN832995">
    <property type="protein sequence ID" value="KIM82302.1"/>
    <property type="molecule type" value="Genomic_DNA"/>
</dbReference>
<evidence type="ECO:0008006" key="4">
    <source>
        <dbReference type="Google" id="ProtNLM"/>
    </source>
</evidence>
<dbReference type="HOGENOM" id="CLU_023805_1_1_1"/>
<keyword evidence="3" id="KW-1185">Reference proteome</keyword>
<reference evidence="3" key="2">
    <citation type="submission" date="2015-01" db="EMBL/GenBank/DDBJ databases">
        <title>Evolutionary Origins and Diversification of the Mycorrhizal Mutualists.</title>
        <authorList>
            <consortium name="DOE Joint Genome Institute"/>
            <consortium name="Mycorrhizal Genomics Consortium"/>
            <person name="Kohler A."/>
            <person name="Kuo A."/>
            <person name="Nagy L.G."/>
            <person name="Floudas D."/>
            <person name="Copeland A."/>
            <person name="Barry K.W."/>
            <person name="Cichocki N."/>
            <person name="Veneault-Fourrey C."/>
            <person name="LaButti K."/>
            <person name="Lindquist E.A."/>
            <person name="Lipzen A."/>
            <person name="Lundell T."/>
            <person name="Morin E."/>
            <person name="Murat C."/>
            <person name="Riley R."/>
            <person name="Ohm R."/>
            <person name="Sun H."/>
            <person name="Tunlid A."/>
            <person name="Henrissat B."/>
            <person name="Grigoriev I.V."/>
            <person name="Hibbett D.S."/>
            <person name="Martin F."/>
        </authorList>
    </citation>
    <scope>NUCLEOTIDE SEQUENCE [LARGE SCALE GENOMIC DNA]</scope>
    <source>
        <strain evidence="3">F 1598</strain>
    </source>
</reference>
<name>A0A0C3BY60_PILCF</name>
<dbReference type="InParanoid" id="A0A0C3BY60"/>
<reference evidence="2 3" key="1">
    <citation type="submission" date="2014-04" db="EMBL/GenBank/DDBJ databases">
        <authorList>
            <consortium name="DOE Joint Genome Institute"/>
            <person name="Kuo A."/>
            <person name="Tarkka M."/>
            <person name="Buscot F."/>
            <person name="Kohler A."/>
            <person name="Nagy L.G."/>
            <person name="Floudas D."/>
            <person name="Copeland A."/>
            <person name="Barry K.W."/>
            <person name="Cichocki N."/>
            <person name="Veneault-Fourrey C."/>
            <person name="LaButti K."/>
            <person name="Lindquist E.A."/>
            <person name="Lipzen A."/>
            <person name="Lundell T."/>
            <person name="Morin E."/>
            <person name="Murat C."/>
            <person name="Sun H."/>
            <person name="Tunlid A."/>
            <person name="Henrissat B."/>
            <person name="Grigoriev I.V."/>
            <person name="Hibbett D.S."/>
            <person name="Martin F."/>
            <person name="Nordberg H.P."/>
            <person name="Cantor M.N."/>
            <person name="Hua S.X."/>
        </authorList>
    </citation>
    <scope>NUCLEOTIDE SEQUENCE [LARGE SCALE GENOMIC DNA]</scope>
    <source>
        <strain evidence="2 3">F 1598</strain>
    </source>
</reference>